<proteinExistence type="predicted"/>
<evidence type="ECO:0000256" key="1">
    <source>
        <dbReference type="SAM" id="SignalP"/>
    </source>
</evidence>
<comment type="caution">
    <text evidence="2">The sequence shown here is derived from an EMBL/GenBank/DDBJ whole genome shotgun (WGS) entry which is preliminary data.</text>
</comment>
<evidence type="ECO:0000313" key="2">
    <source>
        <dbReference type="EMBL" id="TWU22194.1"/>
    </source>
</evidence>
<feature type="chain" id="PRO_5022718657" evidence="1">
    <location>
        <begin position="27"/>
        <end position="187"/>
    </location>
</feature>
<keyword evidence="1" id="KW-0732">Signal</keyword>
<keyword evidence="3" id="KW-1185">Reference proteome</keyword>
<evidence type="ECO:0000313" key="3">
    <source>
        <dbReference type="Proteomes" id="UP000316304"/>
    </source>
</evidence>
<organism evidence="2 3">
    <name type="scientific">Novipirellula galeiformis</name>
    <dbReference type="NCBI Taxonomy" id="2528004"/>
    <lineage>
        <taxon>Bacteria</taxon>
        <taxon>Pseudomonadati</taxon>
        <taxon>Planctomycetota</taxon>
        <taxon>Planctomycetia</taxon>
        <taxon>Pirellulales</taxon>
        <taxon>Pirellulaceae</taxon>
        <taxon>Novipirellula</taxon>
    </lineage>
</organism>
<dbReference type="EMBL" id="SJPT01000005">
    <property type="protein sequence ID" value="TWU22194.1"/>
    <property type="molecule type" value="Genomic_DNA"/>
</dbReference>
<feature type="signal peptide" evidence="1">
    <location>
        <begin position="1"/>
        <end position="26"/>
    </location>
</feature>
<name>A0A5C6CFA2_9BACT</name>
<dbReference type="RefSeq" id="WP_231612364.1">
    <property type="nucleotide sequence ID" value="NZ_SJPT01000005.1"/>
</dbReference>
<protein>
    <submittedName>
        <fullName evidence="2">Uncharacterized protein</fullName>
    </submittedName>
</protein>
<gene>
    <name evidence="2" type="ORF">Pla52o_32490</name>
</gene>
<dbReference type="AlphaFoldDB" id="A0A5C6CFA2"/>
<dbReference type="Proteomes" id="UP000316304">
    <property type="component" value="Unassembled WGS sequence"/>
</dbReference>
<accession>A0A5C6CFA2</accession>
<sequence length="187" mass="20895" precursor="true">MKTFVRRGRIAIAGLLLCVSASTVSADWHQFWHNCNRDYYRNNAWPEPFQELDAMQVSAAFDTMKHNGWRLHNTIGNELFRDGDGALLASGHNRVFWIATQSPESRRNVYVLRGRTDAETDARVASVRQTLASVPNTGAQTNVFVTDREPSTAPGAWATQINRQWMLELPKPKLPSATAQGGPSVTQ</sequence>
<reference evidence="2 3" key="1">
    <citation type="submission" date="2019-02" db="EMBL/GenBank/DDBJ databases">
        <title>Deep-cultivation of Planctomycetes and their phenomic and genomic characterization uncovers novel biology.</title>
        <authorList>
            <person name="Wiegand S."/>
            <person name="Jogler M."/>
            <person name="Boedeker C."/>
            <person name="Pinto D."/>
            <person name="Vollmers J."/>
            <person name="Rivas-Marin E."/>
            <person name="Kohn T."/>
            <person name="Peeters S.H."/>
            <person name="Heuer A."/>
            <person name="Rast P."/>
            <person name="Oberbeckmann S."/>
            <person name="Bunk B."/>
            <person name="Jeske O."/>
            <person name="Meyerdierks A."/>
            <person name="Storesund J.E."/>
            <person name="Kallscheuer N."/>
            <person name="Luecker S."/>
            <person name="Lage O.M."/>
            <person name="Pohl T."/>
            <person name="Merkel B.J."/>
            <person name="Hornburger P."/>
            <person name="Mueller R.-W."/>
            <person name="Bruemmer F."/>
            <person name="Labrenz M."/>
            <person name="Spormann A.M."/>
            <person name="Op Den Camp H."/>
            <person name="Overmann J."/>
            <person name="Amann R."/>
            <person name="Jetten M.S.M."/>
            <person name="Mascher T."/>
            <person name="Medema M.H."/>
            <person name="Devos D.P."/>
            <person name="Kaster A.-K."/>
            <person name="Ovreas L."/>
            <person name="Rohde M."/>
            <person name="Galperin M.Y."/>
            <person name="Jogler C."/>
        </authorList>
    </citation>
    <scope>NUCLEOTIDE SEQUENCE [LARGE SCALE GENOMIC DNA]</scope>
    <source>
        <strain evidence="2 3">Pla52o</strain>
    </source>
</reference>